<dbReference type="InterPro" id="IPR035996">
    <property type="entry name" value="4pyrrol_Methylase_sf"/>
</dbReference>
<evidence type="ECO:0000256" key="2">
    <source>
        <dbReference type="ARBA" id="ARBA00022573"/>
    </source>
</evidence>
<dbReference type="CDD" id="cd02440">
    <property type="entry name" value="AdoMet_MTases"/>
    <property type="match status" value="1"/>
</dbReference>
<dbReference type="STRING" id="1246637.MTBBW1_2170020"/>
<dbReference type="InterPro" id="IPR014777">
    <property type="entry name" value="4pyrrole_Mease_sub1"/>
</dbReference>
<dbReference type="Gene3D" id="3.40.1010.10">
    <property type="entry name" value="Cobalt-precorrin-4 Transmethylase, Domain 1"/>
    <property type="match status" value="1"/>
</dbReference>
<evidence type="ECO:0000313" key="8">
    <source>
        <dbReference type="Proteomes" id="UP000191931"/>
    </source>
</evidence>
<dbReference type="GO" id="GO:0008276">
    <property type="term" value="F:protein methyltransferase activity"/>
    <property type="evidence" value="ECO:0007669"/>
    <property type="project" value="InterPro"/>
</dbReference>
<dbReference type="PANTHER" id="PTHR43182:SF1">
    <property type="entry name" value="COBALT-PRECORRIN-7 C(5)-METHYLTRANSFERASE"/>
    <property type="match status" value="1"/>
</dbReference>
<dbReference type="GO" id="GO:0046025">
    <property type="term" value="F:precorrin-6Y C5,15-methyltransferase (decarboxylating) activity"/>
    <property type="evidence" value="ECO:0007669"/>
    <property type="project" value="UniProtKB-EC"/>
</dbReference>
<dbReference type="InterPro" id="IPR014776">
    <property type="entry name" value="4pyrrole_Mease_sub2"/>
</dbReference>
<dbReference type="EMBL" id="FWEV01000132">
    <property type="protein sequence ID" value="SLM30249.1"/>
    <property type="molecule type" value="Genomic_DNA"/>
</dbReference>
<gene>
    <name evidence="7" type="primary">cobL</name>
    <name evidence="7" type="ORF">MTBBW1_2170020</name>
</gene>
<proteinExistence type="predicted"/>
<dbReference type="GO" id="GO:0032259">
    <property type="term" value="P:methylation"/>
    <property type="evidence" value="ECO:0007669"/>
    <property type="project" value="UniProtKB-KW"/>
</dbReference>
<dbReference type="NCBIfam" id="TIGR02467">
    <property type="entry name" value="CbiE"/>
    <property type="match status" value="1"/>
</dbReference>
<dbReference type="SUPFAM" id="SSF53335">
    <property type="entry name" value="S-adenosyl-L-methionine-dependent methyltransferases"/>
    <property type="match status" value="1"/>
</dbReference>
<dbReference type="Gene3D" id="3.30.950.10">
    <property type="entry name" value="Methyltransferase, Cobalt-precorrin-4 Transmethylase, Domain 2"/>
    <property type="match status" value="1"/>
</dbReference>
<dbReference type="GO" id="GO:0009236">
    <property type="term" value="P:cobalamin biosynthetic process"/>
    <property type="evidence" value="ECO:0007669"/>
    <property type="project" value="UniProtKB-UniPathway"/>
</dbReference>
<dbReference type="UniPathway" id="UPA00148"/>
<dbReference type="InterPro" id="IPR029063">
    <property type="entry name" value="SAM-dependent_MTases_sf"/>
</dbReference>
<evidence type="ECO:0000259" key="6">
    <source>
        <dbReference type="Pfam" id="PF00590"/>
    </source>
</evidence>
<comment type="pathway">
    <text evidence="1">Cofactor biosynthesis; adenosylcobalamin biosynthesis.</text>
</comment>
<dbReference type="AlphaFoldDB" id="A0A1W1HCR3"/>
<keyword evidence="3 7" id="KW-0489">Methyltransferase</keyword>
<dbReference type="InterPro" id="IPR000878">
    <property type="entry name" value="4pyrrol_Mease"/>
</dbReference>
<dbReference type="Gene3D" id="3.40.50.150">
    <property type="entry name" value="Vaccinia Virus protein VP39"/>
    <property type="match status" value="1"/>
</dbReference>
<evidence type="ECO:0000256" key="3">
    <source>
        <dbReference type="ARBA" id="ARBA00022603"/>
    </source>
</evidence>
<keyword evidence="8" id="KW-1185">Reference proteome</keyword>
<evidence type="ECO:0000256" key="1">
    <source>
        <dbReference type="ARBA" id="ARBA00004953"/>
    </source>
</evidence>
<dbReference type="InterPro" id="IPR014008">
    <property type="entry name" value="Cbl_synth_MTase_CbiT"/>
</dbReference>
<keyword evidence="5" id="KW-0949">S-adenosyl-L-methionine</keyword>
<dbReference type="EC" id="2.1.1.132" evidence="7"/>
<dbReference type="PANTHER" id="PTHR43182">
    <property type="entry name" value="COBALT-PRECORRIN-6B C(15)-METHYLTRANSFERASE (DECARBOXYLATING)"/>
    <property type="match status" value="1"/>
</dbReference>
<name>A0A1W1HCR3_9BACT</name>
<evidence type="ECO:0000256" key="5">
    <source>
        <dbReference type="ARBA" id="ARBA00022691"/>
    </source>
</evidence>
<reference evidence="7 8" key="1">
    <citation type="submission" date="2017-03" db="EMBL/GenBank/DDBJ databases">
        <authorList>
            <person name="Afonso C.L."/>
            <person name="Miller P.J."/>
            <person name="Scott M.A."/>
            <person name="Spackman E."/>
            <person name="Goraichik I."/>
            <person name="Dimitrov K.M."/>
            <person name="Suarez D.L."/>
            <person name="Swayne D.E."/>
        </authorList>
    </citation>
    <scope>NUCLEOTIDE SEQUENCE [LARGE SCALE GENOMIC DNA]</scope>
    <source>
        <strain evidence="7">PRJEB14757</strain>
    </source>
</reference>
<dbReference type="SUPFAM" id="SSF53790">
    <property type="entry name" value="Tetrapyrrole methylase"/>
    <property type="match status" value="1"/>
</dbReference>
<organism evidence="7 8">
    <name type="scientific">Desulfamplus magnetovallimortis</name>
    <dbReference type="NCBI Taxonomy" id="1246637"/>
    <lineage>
        <taxon>Bacteria</taxon>
        <taxon>Pseudomonadati</taxon>
        <taxon>Thermodesulfobacteriota</taxon>
        <taxon>Desulfobacteria</taxon>
        <taxon>Desulfobacterales</taxon>
        <taxon>Desulfobacteraceae</taxon>
        <taxon>Desulfamplus</taxon>
    </lineage>
</organism>
<feature type="domain" description="Tetrapyrrole methylase" evidence="6">
    <location>
        <begin position="38"/>
        <end position="221"/>
    </location>
</feature>
<dbReference type="Proteomes" id="UP000191931">
    <property type="component" value="Unassembled WGS sequence"/>
</dbReference>
<dbReference type="CDD" id="cd11644">
    <property type="entry name" value="Precorrin-6Y-MT"/>
    <property type="match status" value="1"/>
</dbReference>
<accession>A0A1W1HCR3</accession>
<dbReference type="InterPro" id="IPR050714">
    <property type="entry name" value="Cobalamin_biosynth_MTase"/>
</dbReference>
<sequence length="507" mass="56096">MWRESLTKKCKVFLGSNEGCRFSEEKLILEKHCGSIDVIGVGLSFGDLTEKHKKIIACADLVVGGKRHLQQTMESGVLKGVPCETLTITGDINSIINTIRDRKEHSRIVVLASGDPLFNGIGSTLITVFGKESVQIHPNISSIAGAFAAIKEPWHDATLLSLHGKDIDNLAEILKKNLKIAILTDNKKTPSWLAAFLVDENIFHFNMYVLENLGTQKQQIYFFDDVSVVEGKNFASPNVVVLMAMKSFKPDSMGGEKKYKPLNNLESVMPDGVNNQIAKNDHDKPFLPSKPSCPENLTIPDNENHLGGQGKVLQPPLIFSGMPESMFFHENGLITKPEVRAVVLSKLELINDNHLFWDLGAGSGSVSVEVSRFIPAGKLYAVEKNIRRISDIRQNIEKFGIENIHVLQMELPCGMSDLPEPDRVFIGGGGRNIDDIVRIAGERLALNGVMVVNTVLLQSMNMAFDVMKNMGFDTSLIQMHVSVSRKMPFGERLEAQNPVWIISGKRI</sequence>
<evidence type="ECO:0000313" key="7">
    <source>
        <dbReference type="EMBL" id="SLM30249.1"/>
    </source>
</evidence>
<keyword evidence="2" id="KW-0169">Cobalamin biosynthesis</keyword>
<dbReference type="InterPro" id="IPR012818">
    <property type="entry name" value="CbiE"/>
</dbReference>
<dbReference type="Pfam" id="PF00590">
    <property type="entry name" value="TP_methylase"/>
    <property type="match status" value="1"/>
</dbReference>
<evidence type="ECO:0000256" key="4">
    <source>
        <dbReference type="ARBA" id="ARBA00022679"/>
    </source>
</evidence>
<dbReference type="NCBIfam" id="TIGR02469">
    <property type="entry name" value="CbiT"/>
    <property type="match status" value="1"/>
</dbReference>
<protein>
    <submittedName>
        <fullName evidence="7">CobL</fullName>
        <ecNumber evidence="7">2.1.1.132</ecNumber>
    </submittedName>
</protein>
<keyword evidence="4 7" id="KW-0808">Transferase</keyword>